<dbReference type="OrthoDB" id="9796595at2"/>
<reference evidence="3 4" key="1">
    <citation type="submission" date="2007-04" db="EMBL/GenBank/DDBJ databases">
        <authorList>
            <person name="Fulton L."/>
            <person name="Clifton S."/>
            <person name="Fulton B."/>
            <person name="Xu J."/>
            <person name="Minx P."/>
            <person name="Pepin K.H."/>
            <person name="Johnson M."/>
            <person name="Thiruvilangam P."/>
            <person name="Bhonagiri V."/>
            <person name="Nash W.E."/>
            <person name="Mardis E.R."/>
            <person name="Wilson R.K."/>
        </authorList>
    </citation>
    <scope>NUCLEOTIDE SEQUENCE [LARGE SCALE GENOMIC DNA]</scope>
    <source>
        <strain evidence="3 4">ATCC 29799</strain>
    </source>
</reference>
<sequence>MEVNPLLKRYIPLVDYIGQVFGENCEVILHDLTNLEHSIVAIANNHITGREVGGHITDFGLEVVHDPRYQDKNFVVSYAGTTPDGKRSLKSSTFFIRDDAGVTVGLFCINFDITDWLSAQRLIEGLTFLRDDPDTPTKAPAPQVASVETFSSSVDDTLFHAIDRVLSGFDVAPNRLTTDEKRQAVDSMQVRGIFALKGAVSLVAKKLDVSEQTVYRYLRESQNSDRG</sequence>
<dbReference type="InterPro" id="IPR013559">
    <property type="entry name" value="YheO"/>
</dbReference>
<proteinExistence type="predicted"/>
<gene>
    <name evidence="3" type="ORF">BACCAP_03772</name>
</gene>
<accession>A6NZW8</accession>
<dbReference type="Pfam" id="PF08348">
    <property type="entry name" value="PAS_6"/>
    <property type="match status" value="1"/>
</dbReference>
<dbReference type="PANTHER" id="PTHR35568">
    <property type="entry name" value="TRANSCRIPTIONAL REGULATOR DAUR"/>
    <property type="match status" value="1"/>
</dbReference>
<dbReference type="RefSeq" id="WP_006574273.1">
    <property type="nucleotide sequence ID" value="NZ_AAXG02000034.1"/>
</dbReference>
<evidence type="ECO:0000259" key="1">
    <source>
        <dbReference type="Pfam" id="PF08348"/>
    </source>
</evidence>
<dbReference type="Proteomes" id="UP000003639">
    <property type="component" value="Unassembled WGS sequence"/>
</dbReference>
<dbReference type="Pfam" id="PF13309">
    <property type="entry name" value="HTH_22"/>
    <property type="match status" value="1"/>
</dbReference>
<organism evidence="3 4">
    <name type="scientific">Pseudoflavonifractor capillosus ATCC 29799</name>
    <dbReference type="NCBI Taxonomy" id="411467"/>
    <lineage>
        <taxon>Bacteria</taxon>
        <taxon>Bacillati</taxon>
        <taxon>Bacillota</taxon>
        <taxon>Clostridia</taxon>
        <taxon>Eubacteriales</taxon>
        <taxon>Oscillospiraceae</taxon>
        <taxon>Pseudoflavonifractor</taxon>
    </lineage>
</organism>
<dbReference type="InterPro" id="IPR039445">
    <property type="entry name" value="DauR-like_HTH"/>
</dbReference>
<comment type="caution">
    <text evidence="3">The sequence shown here is derived from an EMBL/GenBank/DDBJ whole genome shotgun (WGS) entry which is preliminary data.</text>
</comment>
<feature type="domain" description="Transcriptional regulator DauR-like HTH" evidence="2">
    <location>
        <begin position="160"/>
        <end position="219"/>
    </location>
</feature>
<dbReference type="STRING" id="411467.BACCAP_03772"/>
<dbReference type="InterPro" id="IPR039446">
    <property type="entry name" value="DauR-like"/>
</dbReference>
<reference evidence="3 4" key="2">
    <citation type="submission" date="2007-06" db="EMBL/GenBank/DDBJ databases">
        <title>Draft genome sequence of Pseudoflavonifractor capillosus ATCC 29799.</title>
        <authorList>
            <person name="Sudarsanam P."/>
            <person name="Ley R."/>
            <person name="Guruge J."/>
            <person name="Turnbaugh P.J."/>
            <person name="Mahowald M."/>
            <person name="Liep D."/>
            <person name="Gordon J."/>
        </authorList>
    </citation>
    <scope>NUCLEOTIDE SEQUENCE [LARGE SCALE GENOMIC DNA]</scope>
    <source>
        <strain evidence="3 4">ATCC 29799</strain>
    </source>
</reference>
<feature type="domain" description="YheO-like" evidence="1">
    <location>
        <begin position="7"/>
        <end position="121"/>
    </location>
</feature>
<evidence type="ECO:0000313" key="4">
    <source>
        <dbReference type="Proteomes" id="UP000003639"/>
    </source>
</evidence>
<name>A6NZW8_9FIRM</name>
<evidence type="ECO:0000259" key="2">
    <source>
        <dbReference type="Pfam" id="PF13309"/>
    </source>
</evidence>
<dbReference type="PANTHER" id="PTHR35568:SF1">
    <property type="entry name" value="TRANSCRIPTIONAL REGULATOR DAUR"/>
    <property type="match status" value="1"/>
</dbReference>
<dbReference type="AlphaFoldDB" id="A6NZW8"/>
<keyword evidence="4" id="KW-1185">Reference proteome</keyword>
<dbReference type="EMBL" id="AAXG02000034">
    <property type="protein sequence ID" value="EDM98471.1"/>
    <property type="molecule type" value="Genomic_DNA"/>
</dbReference>
<evidence type="ECO:0000313" key="3">
    <source>
        <dbReference type="EMBL" id="EDM98471.1"/>
    </source>
</evidence>
<protein>
    <submittedName>
        <fullName evidence="3">YheO-like protein</fullName>
    </submittedName>
</protein>
<dbReference type="eggNOG" id="COG2964">
    <property type="taxonomic scope" value="Bacteria"/>
</dbReference>